<dbReference type="OrthoDB" id="973072at2"/>
<evidence type="ECO:0000313" key="2">
    <source>
        <dbReference type="EMBL" id="EIM73705.1"/>
    </source>
</evidence>
<dbReference type="InterPro" id="IPR041662">
    <property type="entry name" value="SusD-like_2"/>
</dbReference>
<accession>I5BVV3</accession>
<proteinExistence type="predicted"/>
<dbReference type="Gene3D" id="1.25.40.390">
    <property type="match status" value="1"/>
</dbReference>
<dbReference type="STRING" id="1189621.A3SI_17449"/>
<evidence type="ECO:0008006" key="4">
    <source>
        <dbReference type="Google" id="ProtNLM"/>
    </source>
</evidence>
<dbReference type="Pfam" id="PF12771">
    <property type="entry name" value="SusD-like_2"/>
    <property type="match status" value="1"/>
</dbReference>
<gene>
    <name evidence="2" type="ORF">A3SI_17449</name>
</gene>
<dbReference type="AlphaFoldDB" id="I5BVV3"/>
<reference evidence="2 3" key="1">
    <citation type="submission" date="2012-05" db="EMBL/GenBank/DDBJ databases">
        <title>Genome sequence of Nitritalea halalkaliphila LW7.</title>
        <authorList>
            <person name="Jangir P.K."/>
            <person name="Singh A."/>
            <person name="Shivaji S."/>
            <person name="Sharma R."/>
        </authorList>
    </citation>
    <scope>NUCLEOTIDE SEQUENCE [LARGE SCALE GENOMIC DNA]</scope>
    <source>
        <strain evidence="2 3">LW7</strain>
    </source>
</reference>
<feature type="signal peptide" evidence="1">
    <location>
        <begin position="1"/>
        <end position="27"/>
    </location>
</feature>
<evidence type="ECO:0000256" key="1">
    <source>
        <dbReference type="SAM" id="SignalP"/>
    </source>
</evidence>
<dbReference type="SUPFAM" id="SSF48452">
    <property type="entry name" value="TPR-like"/>
    <property type="match status" value="1"/>
</dbReference>
<organism evidence="2 3">
    <name type="scientific">Nitritalea halalkaliphila LW7</name>
    <dbReference type="NCBI Taxonomy" id="1189621"/>
    <lineage>
        <taxon>Bacteria</taxon>
        <taxon>Pseudomonadati</taxon>
        <taxon>Bacteroidota</taxon>
        <taxon>Cytophagia</taxon>
        <taxon>Cytophagales</taxon>
        <taxon>Cyclobacteriaceae</taxon>
        <taxon>Nitritalea</taxon>
    </lineage>
</organism>
<evidence type="ECO:0000313" key="3">
    <source>
        <dbReference type="Proteomes" id="UP000005551"/>
    </source>
</evidence>
<dbReference type="PROSITE" id="PS51257">
    <property type="entry name" value="PROKAR_LIPOPROTEIN"/>
    <property type="match status" value="1"/>
</dbReference>
<keyword evidence="1" id="KW-0732">Signal</keyword>
<dbReference type="RefSeq" id="WP_009056980.1">
    <property type="nucleotide sequence ID" value="NZ_AJYA01000057.1"/>
</dbReference>
<comment type="caution">
    <text evidence="2">The sequence shown here is derived from an EMBL/GenBank/DDBJ whole genome shotgun (WGS) entry which is preliminary data.</text>
</comment>
<protein>
    <recommendedName>
        <fullName evidence="4">SusD/RagB family nutrient-binding outer membrane lipoprotein</fullName>
    </recommendedName>
</protein>
<dbReference type="PATRIC" id="fig|1189621.3.peg.3624"/>
<dbReference type="InterPro" id="IPR011990">
    <property type="entry name" value="TPR-like_helical_dom_sf"/>
</dbReference>
<feature type="chain" id="PRO_5003700152" description="SusD/RagB family nutrient-binding outer membrane lipoprotein" evidence="1">
    <location>
        <begin position="28"/>
        <end position="487"/>
    </location>
</feature>
<name>I5BVV3_9BACT</name>
<dbReference type="EMBL" id="AJYA01000057">
    <property type="protein sequence ID" value="EIM73705.1"/>
    <property type="molecule type" value="Genomic_DNA"/>
</dbReference>
<dbReference type="Proteomes" id="UP000005551">
    <property type="component" value="Unassembled WGS sequence"/>
</dbReference>
<keyword evidence="3" id="KW-1185">Reference proteome</keyword>
<sequence>MKRTLKTYTLQVVSGLFLLLAACTSEFEEMNIDPNNPTQISPALLLPFAIQTTADRYWGHSTRYERLNIDAAMCWVQHLSRNIYINAEGDNYEIPLTIASSTWQRMYNDALINFEKILELSAPDAPYANPNYEAVGLIMKSFAFAYLTDVFGPIPYSDALKGTAETAINAPAYDGMETIYAGMLADLALANEKIRIGRDAISGDILFQGDMLRWKKFANSLALRLANRQRAQAPAASEAILKKIFSDPASYPVFTSQEDFAQLHHVDVIGSRNKMFDVFSTRSDWNISSTLIDALLQYEDERITIFAEPLADGSYRGLPNGLTDAAANEIDASRIGLYYMRPEAPSILMTSTEVRFIRAEAALAGILSEDPEALFAEAIASSFAQYGLEMPVDYPSRLGALSMESLMTQKWISLFGQGVEAWTEMRRTGLPKLPPPHPDATFVNEGVLPTRIEYPVSEYSLNRSNLDGGISKLGGPDTMRTPLWWSK</sequence>